<organism evidence="1 2">
    <name type="scientific">Actinoplanes digitatis</name>
    <dbReference type="NCBI Taxonomy" id="1868"/>
    <lineage>
        <taxon>Bacteria</taxon>
        <taxon>Bacillati</taxon>
        <taxon>Actinomycetota</taxon>
        <taxon>Actinomycetes</taxon>
        <taxon>Micromonosporales</taxon>
        <taxon>Micromonosporaceae</taxon>
        <taxon>Actinoplanes</taxon>
    </lineage>
</organism>
<evidence type="ECO:0000313" key="2">
    <source>
        <dbReference type="Proteomes" id="UP000578112"/>
    </source>
</evidence>
<dbReference type="EMBL" id="JACHNH010000001">
    <property type="protein sequence ID" value="MBB4765616.1"/>
    <property type="molecule type" value="Genomic_DNA"/>
</dbReference>
<name>A0A7W7I3I0_9ACTN</name>
<dbReference type="RefSeq" id="WP_184996645.1">
    <property type="nucleotide sequence ID" value="NZ_BOMK01000022.1"/>
</dbReference>
<sequence length="50" mass="5808">MRMKLDHVTDALDVLFELDTAAPDAAMSRHVPQVYDEVGVDWRRHTQRIT</sequence>
<proteinExistence type="predicted"/>
<gene>
    <name evidence="1" type="ORF">BJ971_006172</name>
</gene>
<reference evidence="1 2" key="1">
    <citation type="submission" date="2020-08" db="EMBL/GenBank/DDBJ databases">
        <title>Sequencing the genomes of 1000 actinobacteria strains.</title>
        <authorList>
            <person name="Klenk H.-P."/>
        </authorList>
    </citation>
    <scope>NUCLEOTIDE SEQUENCE [LARGE SCALE GENOMIC DNA]</scope>
    <source>
        <strain evidence="1 2">DSM 43149</strain>
    </source>
</reference>
<evidence type="ECO:0000313" key="1">
    <source>
        <dbReference type="EMBL" id="MBB4765616.1"/>
    </source>
</evidence>
<accession>A0A7W7I3I0</accession>
<comment type="caution">
    <text evidence="1">The sequence shown here is derived from an EMBL/GenBank/DDBJ whole genome shotgun (WGS) entry which is preliminary data.</text>
</comment>
<dbReference type="AlphaFoldDB" id="A0A7W7I3I0"/>
<dbReference type="Proteomes" id="UP000578112">
    <property type="component" value="Unassembled WGS sequence"/>
</dbReference>
<keyword evidence="2" id="KW-1185">Reference proteome</keyword>
<protein>
    <submittedName>
        <fullName evidence="1">Uncharacterized protein</fullName>
    </submittedName>
</protein>